<name>A0A8H9R0M1_CLOPF</name>
<protein>
    <submittedName>
        <fullName evidence="1">Uncharacterized protein</fullName>
    </submittedName>
</protein>
<proteinExistence type="predicted"/>
<dbReference type="RefSeq" id="WP_004456521.1">
    <property type="nucleotide sequence ID" value="NZ_CATNXJ010000017.1"/>
</dbReference>
<gene>
    <name evidence="1" type="ORF">I9080_002083</name>
</gene>
<organism evidence="1">
    <name type="scientific">Clostridium perfringens</name>
    <dbReference type="NCBI Taxonomy" id="1502"/>
    <lineage>
        <taxon>Bacteria</taxon>
        <taxon>Bacillati</taxon>
        <taxon>Bacillota</taxon>
        <taxon>Clostridia</taxon>
        <taxon>Eubacteriales</taxon>
        <taxon>Clostridiaceae</taxon>
        <taxon>Clostridium</taxon>
    </lineage>
</organism>
<sequence length="72" mass="8873">MTLKNNINKVYLKDEFKFVYFSKQAKIEVYNEKLRKNIDSIPLPKEINFRELECIVRYWLKINKNKFKTKVQ</sequence>
<evidence type="ECO:0000313" key="1">
    <source>
        <dbReference type="EMBL" id="HAT4308273.1"/>
    </source>
</evidence>
<accession>A0A8H9R0M1</accession>
<dbReference type="AlphaFoldDB" id="A0A8H9R0M1"/>
<reference evidence="1" key="1">
    <citation type="journal article" date="2018" name="Genome Biol.">
        <title>SKESA: strategic k-mer extension for scrupulous assemblies.</title>
        <authorList>
            <person name="Souvorov A."/>
            <person name="Agarwala R."/>
            <person name="Lipman D.J."/>
        </authorList>
    </citation>
    <scope>NUCLEOTIDE SEQUENCE</scope>
    <source>
        <strain evidence="1">C8</strain>
    </source>
</reference>
<comment type="caution">
    <text evidence="1">The sequence shown here is derived from an EMBL/GenBank/DDBJ whole genome shotgun (WGS) entry which is preliminary data.</text>
</comment>
<dbReference type="Proteomes" id="UP000859547">
    <property type="component" value="Unassembled WGS sequence"/>
</dbReference>
<dbReference type="EMBL" id="DACTCB010000011">
    <property type="protein sequence ID" value="HAT4308273.1"/>
    <property type="molecule type" value="Genomic_DNA"/>
</dbReference>
<reference evidence="1" key="2">
    <citation type="submission" date="2020-07" db="EMBL/GenBank/DDBJ databases">
        <authorList>
            <consortium name="NCBI Pathogen Detection Project"/>
        </authorList>
    </citation>
    <scope>NUCLEOTIDE SEQUENCE</scope>
    <source>
        <strain evidence="1">C8</strain>
    </source>
</reference>